<dbReference type="EnsemblMetazoa" id="PPAI002112-RA">
    <property type="protein sequence ID" value="PPAI002112-PA"/>
    <property type="gene ID" value="PPAI002112"/>
</dbReference>
<evidence type="ECO:0000256" key="3">
    <source>
        <dbReference type="ARBA" id="ARBA00022723"/>
    </source>
</evidence>
<evidence type="ECO:0000256" key="6">
    <source>
        <dbReference type="ARBA" id="ARBA00023033"/>
    </source>
</evidence>
<keyword evidence="5" id="KW-0408">Iron</keyword>
<comment type="cofactor">
    <cofactor evidence="1">
        <name>Fe(2+)</name>
        <dbReference type="ChEBI" id="CHEBI:29033"/>
    </cofactor>
</comment>
<evidence type="ECO:0000313" key="8">
    <source>
        <dbReference type="EnsemblMetazoa" id="PPAI002112-PA"/>
    </source>
</evidence>
<dbReference type="GO" id="GO:0005506">
    <property type="term" value="F:iron ion binding"/>
    <property type="evidence" value="ECO:0007669"/>
    <property type="project" value="InterPro"/>
</dbReference>
<dbReference type="VEuPathDB" id="VectorBase:PPAI002112"/>
<keyword evidence="4" id="KW-0560">Oxidoreductase</keyword>
<dbReference type="EMBL" id="AJVK01023943">
    <property type="status" value="NOT_ANNOTATED_CDS"/>
    <property type="molecule type" value="Genomic_DNA"/>
</dbReference>
<dbReference type="GO" id="GO:0004511">
    <property type="term" value="F:tyrosine 3-monooxygenase activity"/>
    <property type="evidence" value="ECO:0007669"/>
    <property type="project" value="TreeGrafter"/>
</dbReference>
<evidence type="ECO:0000256" key="2">
    <source>
        <dbReference type="ARBA" id="ARBA00009712"/>
    </source>
</evidence>
<evidence type="ECO:0000256" key="1">
    <source>
        <dbReference type="ARBA" id="ARBA00001954"/>
    </source>
</evidence>
<sequence length="228" mass="27042">MNSKMYLKVRERLSHFLNFYSETKSIRLHIHFLIYFIFFFYFFYICISGCSDDKIQIQMNGDVTVDDVFDKSDDDEISPESHETPIENGKFFGLEPPTKKYRARRKEIAEIAFAYKYGDPIPHIEYTEDENKTWRAVFNTVKDLIPKHACIEYRRVFAKLEEEGIFREDRLPQLEEMSSFLRRNTGFTLRPAAGLLTARDFLASLAFRIFQSTQYVRHVNTPYHTPEP</sequence>
<evidence type="ECO:0000256" key="5">
    <source>
        <dbReference type="ARBA" id="ARBA00023004"/>
    </source>
</evidence>
<reference evidence="8" key="1">
    <citation type="submission" date="2022-08" db="UniProtKB">
        <authorList>
            <consortium name="EnsemblMetazoa"/>
        </authorList>
    </citation>
    <scope>IDENTIFICATION</scope>
    <source>
        <strain evidence="8">Israel</strain>
    </source>
</reference>
<feature type="domain" description="Biopterin-dependent aromatic amino acid hydroxylase family profile" evidence="7">
    <location>
        <begin position="52"/>
        <end position="228"/>
    </location>
</feature>
<dbReference type="PANTHER" id="PTHR11473:SF15">
    <property type="entry name" value="TYROSINE 3-MONOOXYGENASE"/>
    <property type="match status" value="1"/>
</dbReference>
<evidence type="ECO:0000313" key="9">
    <source>
        <dbReference type="Proteomes" id="UP000092462"/>
    </source>
</evidence>
<dbReference type="InterPro" id="IPR001273">
    <property type="entry name" value="ArAA_hydroxylase"/>
</dbReference>
<dbReference type="VEuPathDB" id="VectorBase:PPAPM1_001527"/>
<proteinExistence type="inferred from homology"/>
<dbReference type="InterPro" id="IPR036329">
    <property type="entry name" value="Aro-AA_hydroxylase_C_sf"/>
</dbReference>
<accession>A0A1B0GM44</accession>
<keyword evidence="3" id="KW-0479">Metal-binding</keyword>
<dbReference type="GO" id="GO:0006585">
    <property type="term" value="P:dopamine biosynthetic process from tyrosine"/>
    <property type="evidence" value="ECO:0007669"/>
    <property type="project" value="TreeGrafter"/>
</dbReference>
<dbReference type="PANTHER" id="PTHR11473">
    <property type="entry name" value="AROMATIC AMINO ACID HYDROXYLASE"/>
    <property type="match status" value="1"/>
</dbReference>
<comment type="similarity">
    <text evidence="2">Belongs to the biopterin-dependent aromatic amino acid hydroxylase family.</text>
</comment>
<evidence type="ECO:0000256" key="4">
    <source>
        <dbReference type="ARBA" id="ARBA00023002"/>
    </source>
</evidence>
<dbReference type="InterPro" id="IPR036951">
    <property type="entry name" value="ArAA_hydroxylase_sf"/>
</dbReference>
<protein>
    <recommendedName>
        <fullName evidence="7">Biopterin-dependent aromatic amino acid hydroxylase family profile domain-containing protein</fullName>
    </recommendedName>
</protein>
<dbReference type="PROSITE" id="PS51410">
    <property type="entry name" value="BH4_AAA_HYDROXYL_2"/>
    <property type="match status" value="1"/>
</dbReference>
<dbReference type="Gene3D" id="1.10.800.10">
    <property type="entry name" value="Aromatic amino acid hydroxylase"/>
    <property type="match status" value="1"/>
</dbReference>
<dbReference type="PRINTS" id="PR00372">
    <property type="entry name" value="FYWHYDRXLASE"/>
</dbReference>
<dbReference type="GO" id="GO:0043204">
    <property type="term" value="C:perikaryon"/>
    <property type="evidence" value="ECO:0007669"/>
    <property type="project" value="TreeGrafter"/>
</dbReference>
<dbReference type="AlphaFoldDB" id="A0A1B0GM44"/>
<keyword evidence="6" id="KW-0503">Monooxygenase</keyword>
<organism evidence="8 9">
    <name type="scientific">Phlebotomus papatasi</name>
    <name type="common">Sandfly</name>
    <dbReference type="NCBI Taxonomy" id="29031"/>
    <lineage>
        <taxon>Eukaryota</taxon>
        <taxon>Metazoa</taxon>
        <taxon>Ecdysozoa</taxon>
        <taxon>Arthropoda</taxon>
        <taxon>Hexapoda</taxon>
        <taxon>Insecta</taxon>
        <taxon>Pterygota</taxon>
        <taxon>Neoptera</taxon>
        <taxon>Endopterygota</taxon>
        <taxon>Diptera</taxon>
        <taxon>Nematocera</taxon>
        <taxon>Psychodoidea</taxon>
        <taxon>Psychodidae</taxon>
        <taxon>Phlebotomus</taxon>
        <taxon>Phlebotomus</taxon>
    </lineage>
</organism>
<dbReference type="SUPFAM" id="SSF56534">
    <property type="entry name" value="Aromatic aminoacid monoxygenases, catalytic and oligomerization domains"/>
    <property type="match status" value="1"/>
</dbReference>
<evidence type="ECO:0000259" key="7">
    <source>
        <dbReference type="PROSITE" id="PS51410"/>
    </source>
</evidence>
<name>A0A1B0GM44_PHLPP</name>
<dbReference type="GO" id="GO:0005737">
    <property type="term" value="C:cytoplasm"/>
    <property type="evidence" value="ECO:0007669"/>
    <property type="project" value="TreeGrafter"/>
</dbReference>
<dbReference type="Proteomes" id="UP000092462">
    <property type="component" value="Unassembled WGS sequence"/>
</dbReference>
<dbReference type="Pfam" id="PF00351">
    <property type="entry name" value="Biopterin_H"/>
    <property type="match status" value="1"/>
</dbReference>
<keyword evidence="9" id="KW-1185">Reference proteome</keyword>
<dbReference type="InterPro" id="IPR019774">
    <property type="entry name" value="Aromatic-AA_hydroxylase_C"/>
</dbReference>
<dbReference type="GO" id="GO:0030424">
    <property type="term" value="C:axon"/>
    <property type="evidence" value="ECO:0007669"/>
    <property type="project" value="TreeGrafter"/>
</dbReference>
<dbReference type="EMBL" id="AJVK01023944">
    <property type="status" value="NOT_ANNOTATED_CDS"/>
    <property type="molecule type" value="Genomic_DNA"/>
</dbReference>